<reference evidence="1" key="1">
    <citation type="submission" date="2019-11" db="UniProtKB">
        <authorList>
            <consortium name="WormBaseParasite"/>
        </authorList>
    </citation>
    <scope>IDENTIFICATION</scope>
</reference>
<organism evidence="1">
    <name type="scientific">Mesocestoides corti</name>
    <name type="common">Flatworm</name>
    <dbReference type="NCBI Taxonomy" id="53468"/>
    <lineage>
        <taxon>Eukaryota</taxon>
        <taxon>Metazoa</taxon>
        <taxon>Spiralia</taxon>
        <taxon>Lophotrochozoa</taxon>
        <taxon>Platyhelminthes</taxon>
        <taxon>Cestoda</taxon>
        <taxon>Eucestoda</taxon>
        <taxon>Cyclophyllidea</taxon>
        <taxon>Mesocestoididae</taxon>
        <taxon>Mesocestoides</taxon>
    </lineage>
</organism>
<protein>
    <submittedName>
        <fullName evidence="1">Uncharacterized protein</fullName>
    </submittedName>
</protein>
<accession>A0A5K3G1Z9</accession>
<name>A0A5K3G1Z9_MESCO</name>
<evidence type="ECO:0000313" key="1">
    <source>
        <dbReference type="WBParaSite" id="MCU_014746-RA"/>
    </source>
</evidence>
<dbReference type="WBParaSite" id="MCU_014746-RA">
    <property type="protein sequence ID" value="MCU_014746-RA"/>
    <property type="gene ID" value="MCU_014746"/>
</dbReference>
<sequence>MLQGDDCDWLPGIAESTRHFKPTYCNRSDVLCTPAPIRATLLLRQQTCLRTQTPLATRVTSCQNHHTNVYRIWKGRCPVRHVCRWDEARFSMA</sequence>
<proteinExistence type="predicted"/>
<dbReference type="AlphaFoldDB" id="A0A5K3G1Z9"/>